<evidence type="ECO:0000313" key="6">
    <source>
        <dbReference type="EMBL" id="CAF4135509.1"/>
    </source>
</evidence>
<name>A0A815GTX4_9BILA</name>
<evidence type="ECO:0000313" key="5">
    <source>
        <dbReference type="EMBL" id="CAF3924464.1"/>
    </source>
</evidence>
<dbReference type="EMBL" id="CAJOBJ010002407">
    <property type="protein sequence ID" value="CAF3924464.1"/>
    <property type="molecule type" value="Genomic_DNA"/>
</dbReference>
<organism evidence="2 8">
    <name type="scientific">Rotaria magnacalcarata</name>
    <dbReference type="NCBI Taxonomy" id="392030"/>
    <lineage>
        <taxon>Eukaryota</taxon>
        <taxon>Metazoa</taxon>
        <taxon>Spiralia</taxon>
        <taxon>Gnathifera</taxon>
        <taxon>Rotifera</taxon>
        <taxon>Eurotatoria</taxon>
        <taxon>Bdelloidea</taxon>
        <taxon>Philodinida</taxon>
        <taxon>Philodinidae</taxon>
        <taxon>Rotaria</taxon>
    </lineage>
</organism>
<evidence type="ECO:0000313" key="8">
    <source>
        <dbReference type="Proteomes" id="UP000663834"/>
    </source>
</evidence>
<proteinExistence type="predicted"/>
<evidence type="ECO:0000313" key="3">
    <source>
        <dbReference type="EMBL" id="CAF1580296.1"/>
    </source>
</evidence>
<evidence type="ECO:0000313" key="7">
    <source>
        <dbReference type="EMBL" id="CAF5179719.1"/>
    </source>
</evidence>
<dbReference type="Proteomes" id="UP000663834">
    <property type="component" value="Unassembled WGS sequence"/>
</dbReference>
<feature type="coiled-coil region" evidence="1">
    <location>
        <begin position="111"/>
        <end position="162"/>
    </location>
</feature>
<sequence>MAKRCLIETCKREAETYCYHCSQDVCTKHYLEHKKSIQEQLHPLIDEMNSIYDRLNHGDKDQSKSLPHYFIDVYSQVDQWRADCHDRIDIVYRRARSQIETIVKSHQNELTQKAISNLESLEKMRQQLRALLKDGDVTHRQLEALKRQLEEFKKKEQEAIKYPDIRIITLKFDIEKHINITTDDKHPMEKQQQLKCPQKSPSNKNLSMHHRLAGWPSSGQVNDKCPMCSQVFPFSMTMAERTVHINDHLPD</sequence>
<dbReference type="Proteomes" id="UP000681967">
    <property type="component" value="Unassembled WGS sequence"/>
</dbReference>
<dbReference type="Proteomes" id="UP000681720">
    <property type="component" value="Unassembled WGS sequence"/>
</dbReference>
<dbReference type="Proteomes" id="UP000676336">
    <property type="component" value="Unassembled WGS sequence"/>
</dbReference>
<evidence type="ECO:0000256" key="1">
    <source>
        <dbReference type="SAM" id="Coils"/>
    </source>
</evidence>
<dbReference type="EMBL" id="CAJNRE010017203">
    <property type="protein sequence ID" value="CAF2152527.1"/>
    <property type="molecule type" value="Genomic_DNA"/>
</dbReference>
<dbReference type="Proteomes" id="UP000663824">
    <property type="component" value="Unassembled WGS sequence"/>
</dbReference>
<keyword evidence="1" id="KW-0175">Coiled coil</keyword>
<dbReference type="AlphaFoldDB" id="A0A815GTX4"/>
<evidence type="ECO:0000313" key="4">
    <source>
        <dbReference type="EMBL" id="CAF2152527.1"/>
    </source>
</evidence>
<accession>A0A815GTX4</accession>
<evidence type="ECO:0000313" key="2">
    <source>
        <dbReference type="EMBL" id="CAF1344748.1"/>
    </source>
</evidence>
<dbReference type="Proteomes" id="UP000663855">
    <property type="component" value="Unassembled WGS sequence"/>
</dbReference>
<reference evidence="2" key="1">
    <citation type="submission" date="2021-02" db="EMBL/GenBank/DDBJ databases">
        <authorList>
            <person name="Nowell W R."/>
        </authorList>
    </citation>
    <scope>NUCLEOTIDE SEQUENCE</scope>
</reference>
<comment type="caution">
    <text evidence="2">The sequence shown here is derived from an EMBL/GenBank/DDBJ whole genome shotgun (WGS) entry which is preliminary data.</text>
</comment>
<protein>
    <submittedName>
        <fullName evidence="2">Uncharacterized protein</fullName>
    </submittedName>
</protein>
<dbReference type="EMBL" id="CAJOBI010317682">
    <property type="protein sequence ID" value="CAF5179719.1"/>
    <property type="molecule type" value="Genomic_DNA"/>
</dbReference>
<dbReference type="OrthoDB" id="10032558at2759"/>
<gene>
    <name evidence="6" type="ORF">BYL167_LOCUS20758</name>
    <name evidence="3" type="ORF">CJN711_LOCUS32901</name>
    <name evidence="5" type="ORF">GIL414_LOCUS7746</name>
    <name evidence="2" type="ORF">KQP761_LOCUS6921</name>
    <name evidence="4" type="ORF">MBJ925_LOCUS31544</name>
    <name evidence="7" type="ORF">SMN809_LOCUS68576</name>
</gene>
<dbReference type="EMBL" id="CAJNOV010015835">
    <property type="protein sequence ID" value="CAF1580296.1"/>
    <property type="molecule type" value="Genomic_DNA"/>
</dbReference>
<dbReference type="EMBL" id="CAJOBH010009228">
    <property type="protein sequence ID" value="CAF4135509.1"/>
    <property type="molecule type" value="Genomic_DNA"/>
</dbReference>
<dbReference type="EMBL" id="CAJNOW010002228">
    <property type="protein sequence ID" value="CAF1344748.1"/>
    <property type="molecule type" value="Genomic_DNA"/>
</dbReference>